<protein>
    <recommendedName>
        <fullName evidence="2">Protein NO VEIN C-terminal domain-containing protein</fullName>
    </recommendedName>
</protein>
<keyword evidence="4" id="KW-1185">Reference proteome</keyword>
<accession>A0A139AZ10</accession>
<dbReference type="EMBL" id="KQ965732">
    <property type="protein sequence ID" value="KXS21944.1"/>
    <property type="molecule type" value="Genomic_DNA"/>
</dbReference>
<gene>
    <name evidence="3" type="ORF">M427DRAFT_151189</name>
</gene>
<evidence type="ECO:0000313" key="4">
    <source>
        <dbReference type="Proteomes" id="UP000070544"/>
    </source>
</evidence>
<dbReference type="InterPro" id="IPR052957">
    <property type="entry name" value="Auxin_embryo_med"/>
</dbReference>
<name>A0A139AZ10_GONPJ</name>
<proteinExistence type="predicted"/>
<dbReference type="Proteomes" id="UP000070544">
    <property type="component" value="Unassembled WGS sequence"/>
</dbReference>
<feature type="region of interest" description="Disordered" evidence="1">
    <location>
        <begin position="1083"/>
        <end position="1143"/>
    </location>
</feature>
<sequence>MRTIERASSSGSRVVEVTSADGSGELSSNRWLVARESIDFPAWCRKDTEADSPITGELALAFSFNVPTDPQPAFAYLPLRPYGLKFIVQGDFAVPSSREDIDQDHPRNVFLRNEIPRLFVEAFKLWIELSDEFHQQSLESHLQTFLEFIPEHAEGFMRPIVYATQAAMKATHCLLTSEGLLVSPSSVLQLPQDHFTLGLDVRSIITSDNLWNITGKRWLKDGLVVGDALRRMLEIDTLGVEHLSAIAGSDMFQSRGEMLTLFARLVEARCRTKHERTDLELVRSTRMFALANGGRVHLGDDNVFFPDDSKGMGMKQYEFMEDLRVLDARMFPANEAHRSSVVWLLEHVGVKHRDAHDVIRYHLIPRFRNNLISQGPKLLSCIRYLKEHTSTCDKCASDIALFDELGQILQIPTTCGWCCVRGNRGVYLPSNLSGFFDLSDANFIDVIILDLTGLMRDESAFVDEWRRFFRRLGCLEWFTPVKEMRVFESTSELSQFVGRNAIINDSIGEGPWSVSDYVCPDMEAVLLSFTSEEDQSIEKLQGLKSIAIKFGQTFDAKWMGSLSFYKNGVVHDRNGAIQGVSFYSNFVVSLREHPWMPTHKGFFRPSDLFLPLEDTKELVGDLVLYSPMLKEADFASTIGLRRAITLSDVEHVLLSDLPLRVSTMSGDAPDLELIRRTYELLRFLTESLDGTAGHIWSDKDIVYFPRLSPERVPSGGLHILRCPSELIWTDPAQVGDLGGPDIMQNLLEPLYGSFARAKEVFLALKVSEVPAPLMYIQTLVHVAESNEGFRNRVATARRIMETLTERLMVKRDRANVEPSTSPWKTAESEQIVGEQEMVKEQLGSLPIFPSHRGQWVTLSCDDIFINDDPYIAEQLDDPSLHFLFSIKDEINGNLSATPTTVRRLLEALGVRRLTQMVTVIPDTSDAEFNDTWDHRLVHVMPFLQRYLYSFRRDVYVSSGQRIQGLLESVPVMKASNFRVHYKLKTCTSPLVSASCALTGLDSSMPALYVDALSESELGDVFLEFTRLMDPSHRPDPDMARFLTLICTMATNGVALFCQNEGVDAIPETEPLWIRVPKRADAGVDTGATEDDLVMLPSDYGGQRPRKGTDGITDEDQRNGGGKRKAETDAIDVDGEGDMDEPNAKRARVTNPVPALGVSAGSGDNSAQLDFRGRKLMGPITNTTVGRLGEKLVAEKLRAEHAGSADTRIVWINEEEESGERWDIEIITMGEDGEVERVQYVEVKTTRGADKSWFEISHREFFWALDMGENFTLVRVFLNIENSEGDLADFDPVFLTLDNFAQKFRDGKVKLRAEI</sequence>
<dbReference type="PANTHER" id="PTHR32387">
    <property type="entry name" value="WU:FJ29H11"/>
    <property type="match status" value="1"/>
</dbReference>
<dbReference type="InterPro" id="IPR024975">
    <property type="entry name" value="NOV_C"/>
</dbReference>
<dbReference type="Pfam" id="PF13020">
    <property type="entry name" value="NOV_C"/>
    <property type="match status" value="1"/>
</dbReference>
<reference evidence="3 4" key="1">
    <citation type="journal article" date="2015" name="Genome Biol. Evol.">
        <title>Phylogenomic analyses indicate that early fungi evolved digesting cell walls of algal ancestors of land plants.</title>
        <authorList>
            <person name="Chang Y."/>
            <person name="Wang S."/>
            <person name="Sekimoto S."/>
            <person name="Aerts A.L."/>
            <person name="Choi C."/>
            <person name="Clum A."/>
            <person name="LaButti K.M."/>
            <person name="Lindquist E.A."/>
            <person name="Yee Ngan C."/>
            <person name="Ohm R.A."/>
            <person name="Salamov A.A."/>
            <person name="Grigoriev I.V."/>
            <person name="Spatafora J.W."/>
            <person name="Berbee M.L."/>
        </authorList>
    </citation>
    <scope>NUCLEOTIDE SEQUENCE [LARGE SCALE GENOMIC DNA]</scope>
    <source>
        <strain evidence="3 4">JEL478</strain>
    </source>
</reference>
<dbReference type="PANTHER" id="PTHR32387:SF0">
    <property type="entry name" value="PROTEIN NO VEIN"/>
    <property type="match status" value="1"/>
</dbReference>
<dbReference type="OrthoDB" id="1262810at2759"/>
<organism evidence="3 4">
    <name type="scientific">Gonapodya prolifera (strain JEL478)</name>
    <name type="common">Monoblepharis prolifera</name>
    <dbReference type="NCBI Taxonomy" id="1344416"/>
    <lineage>
        <taxon>Eukaryota</taxon>
        <taxon>Fungi</taxon>
        <taxon>Fungi incertae sedis</taxon>
        <taxon>Chytridiomycota</taxon>
        <taxon>Chytridiomycota incertae sedis</taxon>
        <taxon>Monoblepharidomycetes</taxon>
        <taxon>Monoblepharidales</taxon>
        <taxon>Gonapodyaceae</taxon>
        <taxon>Gonapodya</taxon>
    </lineage>
</organism>
<dbReference type="STRING" id="1344416.A0A139AZ10"/>
<evidence type="ECO:0000313" key="3">
    <source>
        <dbReference type="EMBL" id="KXS21944.1"/>
    </source>
</evidence>
<feature type="domain" description="Protein NO VEIN C-terminal" evidence="2">
    <location>
        <begin position="1188"/>
        <end position="1277"/>
    </location>
</feature>
<feature type="compositionally biased region" description="Acidic residues" evidence="1">
    <location>
        <begin position="1128"/>
        <end position="1140"/>
    </location>
</feature>
<evidence type="ECO:0000256" key="1">
    <source>
        <dbReference type="SAM" id="MobiDB-lite"/>
    </source>
</evidence>
<evidence type="ECO:0000259" key="2">
    <source>
        <dbReference type="Pfam" id="PF13020"/>
    </source>
</evidence>